<name>A0A7S4RXM4_9DINO</name>
<dbReference type="Pfam" id="PF03372">
    <property type="entry name" value="Exo_endo_phos"/>
    <property type="match status" value="1"/>
</dbReference>
<dbReference type="SUPFAM" id="SSF56219">
    <property type="entry name" value="DNase I-like"/>
    <property type="match status" value="1"/>
</dbReference>
<dbReference type="GO" id="GO:0003824">
    <property type="term" value="F:catalytic activity"/>
    <property type="evidence" value="ECO:0007669"/>
    <property type="project" value="InterPro"/>
</dbReference>
<dbReference type="InterPro" id="IPR051916">
    <property type="entry name" value="GPI-anchor_lipid_remodeler"/>
</dbReference>
<dbReference type="GO" id="GO:0006506">
    <property type="term" value="P:GPI anchor biosynthetic process"/>
    <property type="evidence" value="ECO:0007669"/>
    <property type="project" value="TreeGrafter"/>
</dbReference>
<gene>
    <name evidence="2" type="ORF">AMON00008_LOCUS41029</name>
</gene>
<reference evidence="2" key="1">
    <citation type="submission" date="2021-01" db="EMBL/GenBank/DDBJ databases">
        <authorList>
            <person name="Corre E."/>
            <person name="Pelletier E."/>
            <person name="Niang G."/>
            <person name="Scheremetjew M."/>
            <person name="Finn R."/>
            <person name="Kale V."/>
            <person name="Holt S."/>
            <person name="Cochrane G."/>
            <person name="Meng A."/>
            <person name="Brown T."/>
            <person name="Cohen L."/>
        </authorList>
    </citation>
    <scope>NUCLEOTIDE SEQUENCE</scope>
    <source>
        <strain evidence="2">CCMP3105</strain>
    </source>
</reference>
<dbReference type="InterPro" id="IPR005135">
    <property type="entry name" value="Endo/exonuclease/phosphatase"/>
</dbReference>
<sequence>MATAARRRLRATARAVLGGAAGGLFAAFAPAGCDSGESGLAWGSSYLARGALEPSIIGDRKTMNANYVADVRRLRGVVPKCPEHVPLLEQAAYTSGGSAVLRVLTWNINILCGPDGSASVGSLQRIDPDLVADVVQEANADVVCLQEALDWVPPKYREYLEKQGVGDVAERMQRLNCRLEEQGYRALLRSCSPPSCGNPVLVASRVPLVHSETLELAVPESKAIGMDAPRSAAYVEIGVASGRDVRVGLYATHLHHINQSPQEGQRAAEIRSLLEHHAARPALEGRLATLLTGDLNQPRQRDYTEAEWQVVEAGLRGVKQPIDDGVSEALRRAGFVCAYDVRPMPRTNFGAGRPAPAFTHWTGTAVDYLFLQQERHEGGSPRASLVASHTLLSDLSDHLPLAFDLALALPPAPLPPGAA</sequence>
<evidence type="ECO:0000259" key="1">
    <source>
        <dbReference type="Pfam" id="PF03372"/>
    </source>
</evidence>
<dbReference type="AlphaFoldDB" id="A0A7S4RXM4"/>
<evidence type="ECO:0000313" key="2">
    <source>
        <dbReference type="EMBL" id="CAE4626138.1"/>
    </source>
</evidence>
<dbReference type="EMBL" id="HBNR01058316">
    <property type="protein sequence ID" value="CAE4626138.1"/>
    <property type="molecule type" value="Transcribed_RNA"/>
</dbReference>
<protein>
    <recommendedName>
        <fullName evidence="1">Endonuclease/exonuclease/phosphatase domain-containing protein</fullName>
    </recommendedName>
</protein>
<accession>A0A7S4RXM4</accession>
<feature type="domain" description="Endonuclease/exonuclease/phosphatase" evidence="1">
    <location>
        <begin position="104"/>
        <end position="398"/>
    </location>
</feature>
<dbReference type="Gene3D" id="3.60.10.10">
    <property type="entry name" value="Endonuclease/exonuclease/phosphatase"/>
    <property type="match status" value="1"/>
</dbReference>
<dbReference type="GO" id="GO:0016020">
    <property type="term" value="C:membrane"/>
    <property type="evidence" value="ECO:0007669"/>
    <property type="project" value="GOC"/>
</dbReference>
<dbReference type="InterPro" id="IPR036691">
    <property type="entry name" value="Endo/exonu/phosph_ase_sf"/>
</dbReference>
<organism evidence="2">
    <name type="scientific">Alexandrium monilatum</name>
    <dbReference type="NCBI Taxonomy" id="311494"/>
    <lineage>
        <taxon>Eukaryota</taxon>
        <taxon>Sar</taxon>
        <taxon>Alveolata</taxon>
        <taxon>Dinophyceae</taxon>
        <taxon>Gonyaulacales</taxon>
        <taxon>Pyrocystaceae</taxon>
        <taxon>Alexandrium</taxon>
    </lineage>
</organism>
<dbReference type="PANTHER" id="PTHR14859:SF15">
    <property type="entry name" value="ENDONUCLEASE_EXONUCLEASE_PHOSPHATASE DOMAIN-CONTAINING PROTEIN"/>
    <property type="match status" value="1"/>
</dbReference>
<proteinExistence type="predicted"/>
<dbReference type="PANTHER" id="PTHR14859">
    <property type="entry name" value="CALCOFLUOR WHITE HYPERSENSITIVE PROTEIN PRECURSOR"/>
    <property type="match status" value="1"/>
</dbReference>